<dbReference type="AlphaFoldDB" id="A0A804P4W6"/>
<reference evidence="2" key="3">
    <citation type="submission" date="2021-05" db="UniProtKB">
        <authorList>
            <consortium name="EnsemblPlants"/>
        </authorList>
    </citation>
    <scope>IDENTIFICATION</scope>
    <source>
        <strain evidence="2">cv. B73</strain>
    </source>
</reference>
<dbReference type="Proteomes" id="UP000007305">
    <property type="component" value="Chromosome 4"/>
</dbReference>
<dbReference type="EnsemblPlants" id="Zm00001eb208650_T003">
    <property type="protein sequence ID" value="Zm00001eb208650_P003"/>
    <property type="gene ID" value="Zm00001eb208650"/>
</dbReference>
<dbReference type="Gramene" id="Zm00001eb208650_T003">
    <property type="protein sequence ID" value="Zm00001eb208650_P003"/>
    <property type="gene ID" value="Zm00001eb208650"/>
</dbReference>
<feature type="compositionally biased region" description="Polar residues" evidence="1">
    <location>
        <begin position="105"/>
        <end position="116"/>
    </location>
</feature>
<feature type="region of interest" description="Disordered" evidence="1">
    <location>
        <begin position="75"/>
        <end position="123"/>
    </location>
</feature>
<evidence type="ECO:0000313" key="3">
    <source>
        <dbReference type="Proteomes" id="UP000007305"/>
    </source>
</evidence>
<feature type="compositionally biased region" description="Low complexity" evidence="1">
    <location>
        <begin position="84"/>
        <end position="98"/>
    </location>
</feature>
<evidence type="ECO:0000256" key="1">
    <source>
        <dbReference type="SAM" id="MobiDB-lite"/>
    </source>
</evidence>
<dbReference type="Gramene" id="Zm00001eb208650_T001">
    <property type="protein sequence ID" value="Zm00001eb208650_P001"/>
    <property type="gene ID" value="Zm00001eb208650"/>
</dbReference>
<organism evidence="2 3">
    <name type="scientific">Zea mays</name>
    <name type="common">Maize</name>
    <dbReference type="NCBI Taxonomy" id="4577"/>
    <lineage>
        <taxon>Eukaryota</taxon>
        <taxon>Viridiplantae</taxon>
        <taxon>Streptophyta</taxon>
        <taxon>Embryophyta</taxon>
        <taxon>Tracheophyta</taxon>
        <taxon>Spermatophyta</taxon>
        <taxon>Magnoliopsida</taxon>
        <taxon>Liliopsida</taxon>
        <taxon>Poales</taxon>
        <taxon>Poaceae</taxon>
        <taxon>PACMAD clade</taxon>
        <taxon>Panicoideae</taxon>
        <taxon>Andropogonodae</taxon>
        <taxon>Andropogoneae</taxon>
        <taxon>Tripsacinae</taxon>
        <taxon>Zea</taxon>
    </lineage>
</organism>
<reference evidence="3" key="1">
    <citation type="journal article" date="2009" name="Science">
        <title>The B73 maize genome: complexity, diversity, and dynamics.</title>
        <authorList>
            <person name="Schnable P.S."/>
            <person name="Ware D."/>
            <person name="Fulton R.S."/>
            <person name="Stein J.C."/>
            <person name="Wei F."/>
            <person name="Pasternak S."/>
            <person name="Liang C."/>
            <person name="Zhang J."/>
            <person name="Fulton L."/>
            <person name="Graves T.A."/>
            <person name="Minx P."/>
            <person name="Reily A.D."/>
            <person name="Courtney L."/>
            <person name="Kruchowski S.S."/>
            <person name="Tomlinson C."/>
            <person name="Strong C."/>
            <person name="Delehaunty K."/>
            <person name="Fronick C."/>
            <person name="Courtney B."/>
            <person name="Rock S.M."/>
            <person name="Belter E."/>
            <person name="Du F."/>
            <person name="Kim K."/>
            <person name="Abbott R.M."/>
            <person name="Cotton M."/>
            <person name="Levy A."/>
            <person name="Marchetto P."/>
            <person name="Ochoa K."/>
            <person name="Jackson S.M."/>
            <person name="Gillam B."/>
            <person name="Chen W."/>
            <person name="Yan L."/>
            <person name="Higginbotham J."/>
            <person name="Cardenas M."/>
            <person name="Waligorski J."/>
            <person name="Applebaum E."/>
            <person name="Phelps L."/>
            <person name="Falcone J."/>
            <person name="Kanchi K."/>
            <person name="Thane T."/>
            <person name="Scimone A."/>
            <person name="Thane N."/>
            <person name="Henke J."/>
            <person name="Wang T."/>
            <person name="Ruppert J."/>
            <person name="Shah N."/>
            <person name="Rotter K."/>
            <person name="Hodges J."/>
            <person name="Ingenthron E."/>
            <person name="Cordes M."/>
            <person name="Kohlberg S."/>
            <person name="Sgro J."/>
            <person name="Delgado B."/>
            <person name="Mead K."/>
            <person name="Chinwalla A."/>
            <person name="Leonard S."/>
            <person name="Crouse K."/>
            <person name="Collura K."/>
            <person name="Kudrna D."/>
            <person name="Currie J."/>
            <person name="He R."/>
            <person name="Angelova A."/>
            <person name="Rajasekar S."/>
            <person name="Mueller T."/>
            <person name="Lomeli R."/>
            <person name="Scara G."/>
            <person name="Ko A."/>
            <person name="Delaney K."/>
            <person name="Wissotski M."/>
            <person name="Lopez G."/>
            <person name="Campos D."/>
            <person name="Braidotti M."/>
            <person name="Ashley E."/>
            <person name="Golser W."/>
            <person name="Kim H."/>
            <person name="Lee S."/>
            <person name="Lin J."/>
            <person name="Dujmic Z."/>
            <person name="Kim W."/>
            <person name="Talag J."/>
            <person name="Zuccolo A."/>
            <person name="Fan C."/>
            <person name="Sebastian A."/>
            <person name="Kramer M."/>
            <person name="Spiegel L."/>
            <person name="Nascimento L."/>
            <person name="Zutavern T."/>
            <person name="Miller B."/>
            <person name="Ambroise C."/>
            <person name="Muller S."/>
            <person name="Spooner W."/>
            <person name="Narechania A."/>
            <person name="Ren L."/>
            <person name="Wei S."/>
            <person name="Kumari S."/>
            <person name="Faga B."/>
            <person name="Levy M.J."/>
            <person name="McMahan L."/>
            <person name="Van Buren P."/>
            <person name="Vaughn M.W."/>
            <person name="Ying K."/>
            <person name="Yeh C.-T."/>
            <person name="Emrich S.J."/>
            <person name="Jia Y."/>
            <person name="Kalyanaraman A."/>
            <person name="Hsia A.-P."/>
            <person name="Barbazuk W.B."/>
            <person name="Baucom R.S."/>
            <person name="Brutnell T.P."/>
            <person name="Carpita N.C."/>
            <person name="Chaparro C."/>
            <person name="Chia J.-M."/>
            <person name="Deragon J.-M."/>
            <person name="Estill J.C."/>
            <person name="Fu Y."/>
            <person name="Jeddeloh J.A."/>
            <person name="Han Y."/>
            <person name="Lee H."/>
            <person name="Li P."/>
            <person name="Lisch D.R."/>
            <person name="Liu S."/>
            <person name="Liu Z."/>
            <person name="Nagel D.H."/>
            <person name="McCann M.C."/>
            <person name="SanMiguel P."/>
            <person name="Myers A.M."/>
            <person name="Nettleton D."/>
            <person name="Nguyen J."/>
            <person name="Penning B.W."/>
            <person name="Ponnala L."/>
            <person name="Schneider K.L."/>
            <person name="Schwartz D.C."/>
            <person name="Sharma A."/>
            <person name="Soderlund C."/>
            <person name="Springer N.M."/>
            <person name="Sun Q."/>
            <person name="Wang H."/>
            <person name="Waterman M."/>
            <person name="Westerman R."/>
            <person name="Wolfgruber T.K."/>
            <person name="Yang L."/>
            <person name="Yu Y."/>
            <person name="Zhang L."/>
            <person name="Zhou S."/>
            <person name="Zhu Q."/>
            <person name="Bennetzen J.L."/>
            <person name="Dawe R.K."/>
            <person name="Jiang J."/>
            <person name="Jiang N."/>
            <person name="Presting G.G."/>
            <person name="Wessler S.R."/>
            <person name="Aluru S."/>
            <person name="Martienssen R.A."/>
            <person name="Clifton S.W."/>
            <person name="McCombie W.R."/>
            <person name="Wing R.A."/>
            <person name="Wilson R.K."/>
        </authorList>
    </citation>
    <scope>NUCLEOTIDE SEQUENCE [LARGE SCALE GENOMIC DNA]</scope>
    <source>
        <strain evidence="3">cv. B73</strain>
    </source>
</reference>
<proteinExistence type="predicted"/>
<dbReference type="EnsemblPlants" id="Zm00001eb208650_T001">
    <property type="protein sequence ID" value="Zm00001eb208650_P001"/>
    <property type="gene ID" value="Zm00001eb208650"/>
</dbReference>
<name>A0A804P4W6_MAIZE</name>
<evidence type="ECO:0000313" key="2">
    <source>
        <dbReference type="EnsemblPlants" id="Zm00001eb208650_P003"/>
    </source>
</evidence>
<reference evidence="2" key="2">
    <citation type="submission" date="2019-07" db="EMBL/GenBank/DDBJ databases">
        <authorList>
            <person name="Seetharam A."/>
            <person name="Woodhouse M."/>
            <person name="Cannon E."/>
        </authorList>
    </citation>
    <scope>NUCLEOTIDE SEQUENCE [LARGE SCALE GENOMIC DNA]</scope>
    <source>
        <strain evidence="2">cv. B73</strain>
    </source>
</reference>
<accession>A0A804P4W6</accession>
<keyword evidence="3" id="KW-1185">Reference proteome</keyword>
<protein>
    <submittedName>
        <fullName evidence="2">Uncharacterized protein</fullName>
    </submittedName>
</protein>
<sequence length="123" mass="13088">MAGRGGLWLLPPHDAATGAPQIGRDLFRTQVAGRFGIPRASWAWPADNRIALPWKQEKAAIEYIHSLSRAQPARSLNGAGLCPASRSLSTQAATTSSTPQLKAHPTSSSQAATTLSKTEDEKN</sequence>